<sequence>MAEVSASAALAASDCASPAAVESPAPDSAPTTAESPDAGPEPDPVSSTAGAEAWLVGADSSGADLRRRRRQKPRGLGVDWAMRFASSWAG</sequence>
<feature type="compositionally biased region" description="Low complexity" evidence="1">
    <location>
        <begin position="1"/>
        <end position="20"/>
    </location>
</feature>
<organism evidence="2 3">
    <name type="scientific">Kribbella sindirgiensis</name>
    <dbReference type="NCBI Taxonomy" id="1124744"/>
    <lineage>
        <taxon>Bacteria</taxon>
        <taxon>Bacillati</taxon>
        <taxon>Actinomycetota</taxon>
        <taxon>Actinomycetes</taxon>
        <taxon>Propionibacteriales</taxon>
        <taxon>Kribbellaceae</taxon>
        <taxon>Kribbella</taxon>
    </lineage>
</organism>
<dbReference type="Proteomes" id="UP000292695">
    <property type="component" value="Unassembled WGS sequence"/>
</dbReference>
<feature type="region of interest" description="Disordered" evidence="1">
    <location>
        <begin position="1"/>
        <end position="76"/>
    </location>
</feature>
<proteinExistence type="predicted"/>
<protein>
    <submittedName>
        <fullName evidence="2">Uncharacterized protein</fullName>
    </submittedName>
</protein>
<evidence type="ECO:0000313" key="3">
    <source>
        <dbReference type="Proteomes" id="UP000292695"/>
    </source>
</evidence>
<evidence type="ECO:0000313" key="2">
    <source>
        <dbReference type="EMBL" id="TCC32277.1"/>
    </source>
</evidence>
<accession>A0A4R0II23</accession>
<dbReference type="EMBL" id="SJKA01000006">
    <property type="protein sequence ID" value="TCC32277.1"/>
    <property type="molecule type" value="Genomic_DNA"/>
</dbReference>
<dbReference type="AlphaFoldDB" id="A0A4R0II23"/>
<evidence type="ECO:0000256" key="1">
    <source>
        <dbReference type="SAM" id="MobiDB-lite"/>
    </source>
</evidence>
<gene>
    <name evidence="2" type="ORF">E0H50_18900</name>
</gene>
<keyword evidence="3" id="KW-1185">Reference proteome</keyword>
<name>A0A4R0II23_9ACTN</name>
<comment type="caution">
    <text evidence="2">The sequence shown here is derived from an EMBL/GenBank/DDBJ whole genome shotgun (WGS) entry which is preliminary data.</text>
</comment>
<reference evidence="2 3" key="1">
    <citation type="submission" date="2019-02" db="EMBL/GenBank/DDBJ databases">
        <title>Kribbella capetownensis sp. nov. and Kribbella speibonae sp. nov., isolated from soil.</title>
        <authorList>
            <person name="Curtis S.M."/>
            <person name="Norton I."/>
            <person name="Everest G.J."/>
            <person name="Meyers P.R."/>
        </authorList>
    </citation>
    <scope>NUCLEOTIDE SEQUENCE [LARGE SCALE GENOMIC DNA]</scope>
    <source>
        <strain evidence="2 3">DSM 27082</strain>
    </source>
</reference>